<reference evidence="1" key="1">
    <citation type="submission" date="2021-10" db="EMBL/GenBank/DDBJ databases">
        <authorList>
            <person name="Brantly S."/>
            <person name="Loertscher E."/>
            <person name="Chow J."/>
            <person name="Doney J."/>
            <person name="Standing N."/>
            <person name="Ruesch S."/>
            <person name="Holmstead J."/>
            <person name="Fairholm J."/>
            <person name="Parson M."/>
            <person name="Rodriguez W."/>
            <person name="Himes S."/>
            <person name="Tovar K."/>
            <person name="Wilkey A."/>
            <person name="Birch L."/>
            <person name="Hogan T."/>
            <person name="Flake P."/>
            <person name="Walker J."/>
            <person name="Johnson L."/>
            <person name="Kruger J.L."/>
            <person name="Sharma R."/>
            <person name="Breakwell D.P."/>
            <person name="Grose J.H."/>
        </authorList>
    </citation>
    <scope>NUCLEOTIDE SEQUENCE</scope>
</reference>
<accession>A0AAE8YPG4</accession>
<organism evidence="1 2">
    <name type="scientific">Enterobacter phage vB_EclS_CobraSix</name>
    <dbReference type="NCBI Taxonomy" id="2894794"/>
    <lineage>
        <taxon>Viruses</taxon>
        <taxon>Duplodnaviria</taxon>
        <taxon>Heunggongvirae</taxon>
        <taxon>Uroviricota</taxon>
        <taxon>Caudoviricetes</taxon>
        <taxon>Cobrasixvirus</taxon>
        <taxon>Cobrasixvirus cobrasix</taxon>
    </lineage>
</organism>
<keyword evidence="2" id="KW-1185">Reference proteome</keyword>
<sequence>MCKRIDGEIIRGVINDPRLFSGIERVRSGRVQMFGKRIVQGGKCIQECDFEITPPERSWYSKEIDGVWHWVEGCDHCNGQPIKWAYVRCDKHDVCVDCGVDRERAAKSPGIDGIGAVWGCSEGWRCNDCQEQINKKRLAEAEARIVPDDEYDEMDFWHEDEARCPWCKAEISTDESYDACQEEHQCHECERHFKLTAEHSVTWTTIRAIKAA</sequence>
<evidence type="ECO:0000313" key="2">
    <source>
        <dbReference type="Proteomes" id="UP000827816"/>
    </source>
</evidence>
<dbReference type="Proteomes" id="UP000827816">
    <property type="component" value="Segment"/>
</dbReference>
<name>A0AAE8YPG4_9CAUD</name>
<proteinExistence type="predicted"/>
<gene>
    <name evidence="1" type="ORF">COBRASIX_50</name>
</gene>
<evidence type="ECO:0000313" key="1">
    <source>
        <dbReference type="EMBL" id="UGO47217.1"/>
    </source>
</evidence>
<protein>
    <submittedName>
        <fullName evidence="1">Uncharacterized protein</fullName>
    </submittedName>
</protein>
<dbReference type="EMBL" id="OK499971">
    <property type="protein sequence ID" value="UGO47217.1"/>
    <property type="molecule type" value="Genomic_DNA"/>
</dbReference>